<sequence length="84" mass="9142">MKKIFIIFAAICMVFAFYSCRETTGEKAEEAIEAAAEDTENNLKKAGEAIEEAAEETGEALEKAGEEIQEEIDGTDEMTGEDDA</sequence>
<dbReference type="Proteomes" id="UP000515514">
    <property type="component" value="Chromosome"/>
</dbReference>
<accession>A0A7G8PU67</accession>
<dbReference type="EMBL" id="CP052909">
    <property type="protein sequence ID" value="QNJ97883.1"/>
    <property type="molecule type" value="Genomic_DNA"/>
</dbReference>
<feature type="region of interest" description="Disordered" evidence="1">
    <location>
        <begin position="62"/>
        <end position="84"/>
    </location>
</feature>
<reference evidence="2 3" key="1">
    <citation type="submission" date="2020-04" db="EMBL/GenBank/DDBJ databases">
        <title>Genome sequence of Altibacter aquimarinus strain ALE3EI.</title>
        <authorList>
            <person name="Oh H.-M."/>
            <person name="Jang D."/>
        </authorList>
    </citation>
    <scope>NUCLEOTIDE SEQUENCE [LARGE SCALE GENOMIC DNA]</scope>
    <source>
        <strain evidence="2 3">ALE3EI</strain>
    </source>
</reference>
<evidence type="ECO:0000313" key="2">
    <source>
        <dbReference type="EMBL" id="QNJ97883.1"/>
    </source>
</evidence>
<keyword evidence="3" id="KW-1185">Reference proteome</keyword>
<evidence type="ECO:0000313" key="3">
    <source>
        <dbReference type="Proteomes" id="UP000515514"/>
    </source>
</evidence>
<feature type="compositionally biased region" description="Acidic residues" evidence="1">
    <location>
        <begin position="67"/>
        <end position="84"/>
    </location>
</feature>
<dbReference type="KEGG" id="alti:ALE3EI_1319"/>
<evidence type="ECO:0008006" key="4">
    <source>
        <dbReference type="Google" id="ProtNLM"/>
    </source>
</evidence>
<protein>
    <recommendedName>
        <fullName evidence="4">YtxH domain-containing protein</fullName>
    </recommendedName>
</protein>
<dbReference type="PROSITE" id="PS51257">
    <property type="entry name" value="PROKAR_LIPOPROTEIN"/>
    <property type="match status" value="1"/>
</dbReference>
<name>A0A7G8PU67_9FLAO</name>
<dbReference type="AlphaFoldDB" id="A0A7G8PU67"/>
<dbReference type="RefSeq" id="WP_186992156.1">
    <property type="nucleotide sequence ID" value="NZ_CP052909.1"/>
</dbReference>
<evidence type="ECO:0000256" key="1">
    <source>
        <dbReference type="SAM" id="MobiDB-lite"/>
    </source>
</evidence>
<organism evidence="2 3">
    <name type="scientific">Constantimarinum furrinae</name>
    <dbReference type="NCBI Taxonomy" id="2562285"/>
    <lineage>
        <taxon>Bacteria</taxon>
        <taxon>Pseudomonadati</taxon>
        <taxon>Bacteroidota</taxon>
        <taxon>Flavobacteriia</taxon>
        <taxon>Flavobacteriales</taxon>
        <taxon>Flavobacteriaceae</taxon>
        <taxon>Altibacter/Constantimarinum group</taxon>
        <taxon>Constantimarinum</taxon>
    </lineage>
</organism>
<proteinExistence type="predicted"/>
<gene>
    <name evidence="2" type="ORF">ALE3EI_1319</name>
</gene>